<proteinExistence type="inferred from homology"/>
<dbReference type="OrthoDB" id="9811827at2"/>
<evidence type="ECO:0000256" key="1">
    <source>
        <dbReference type="ARBA" id="ARBA00009369"/>
    </source>
</evidence>
<evidence type="ECO:0000256" key="2">
    <source>
        <dbReference type="ARBA" id="ARBA00013855"/>
    </source>
</evidence>
<evidence type="ECO:0000256" key="4">
    <source>
        <dbReference type="ARBA" id="ARBA00032089"/>
    </source>
</evidence>
<organism evidence="8 9">
    <name type="scientific">Dysgonomonas alginatilytica</name>
    <dbReference type="NCBI Taxonomy" id="1605892"/>
    <lineage>
        <taxon>Bacteria</taxon>
        <taxon>Pseudomonadati</taxon>
        <taxon>Bacteroidota</taxon>
        <taxon>Bacteroidia</taxon>
        <taxon>Bacteroidales</taxon>
        <taxon>Dysgonomonadaceae</taxon>
        <taxon>Dysgonomonas</taxon>
    </lineage>
</organism>
<dbReference type="EMBL" id="QICL01000010">
    <property type="protein sequence ID" value="PXV64408.1"/>
    <property type="molecule type" value="Genomic_DNA"/>
</dbReference>
<feature type="domain" description="Rod shape-determining protein MreC beta-barrel core" evidence="7">
    <location>
        <begin position="118"/>
        <end position="266"/>
    </location>
</feature>
<keyword evidence="5" id="KW-0175">Coiled coil</keyword>
<keyword evidence="9" id="KW-1185">Reference proteome</keyword>
<evidence type="ECO:0000256" key="3">
    <source>
        <dbReference type="ARBA" id="ARBA00022960"/>
    </source>
</evidence>
<dbReference type="GO" id="GO:0008360">
    <property type="term" value="P:regulation of cell shape"/>
    <property type="evidence" value="ECO:0007669"/>
    <property type="project" value="UniProtKB-KW"/>
</dbReference>
<keyword evidence="3" id="KW-0133">Cell shape</keyword>
<dbReference type="InterPro" id="IPR055342">
    <property type="entry name" value="MreC_beta-barrel_core"/>
</dbReference>
<sequence>MRNLIAFLIKNSSWFLFILLEILCFYFIFQYNSFQRSVYLNSSNEIVGRVYAISGKITSYFGLKETNQDLLLRNAELQNKVLQLENRIHDKESDSLKTQSIIVDSIPTRHFEFIISRVINNSISQIENYITINKGSNEGIHNEMGVISQQGIVGIVRAVSPNYSVIQTVINPKTSLNCKVKGSNNPGTLVWDGIDYRYTNLEGFPRFEKFAVGDTIITSGNSGIFPEGIIVGVVEDSKSQSDDNFLTLKIRLSTDFSSLKDVLIIKNNDREELIQLEKEITTNGR</sequence>
<accession>A0A2V3PRN0</accession>
<evidence type="ECO:0000259" key="7">
    <source>
        <dbReference type="Pfam" id="PF04085"/>
    </source>
</evidence>
<dbReference type="AlphaFoldDB" id="A0A2V3PRN0"/>
<dbReference type="Proteomes" id="UP000247973">
    <property type="component" value="Unassembled WGS sequence"/>
</dbReference>
<dbReference type="InterPro" id="IPR007221">
    <property type="entry name" value="MreC"/>
</dbReference>
<dbReference type="PANTHER" id="PTHR34138:SF1">
    <property type="entry name" value="CELL SHAPE-DETERMINING PROTEIN MREC"/>
    <property type="match status" value="1"/>
</dbReference>
<evidence type="ECO:0000256" key="5">
    <source>
        <dbReference type="SAM" id="Coils"/>
    </source>
</evidence>
<comment type="caution">
    <text evidence="8">The sequence shown here is derived from an EMBL/GenBank/DDBJ whole genome shotgun (WGS) entry which is preliminary data.</text>
</comment>
<feature type="transmembrane region" description="Helical" evidence="6">
    <location>
        <begin position="12"/>
        <end position="29"/>
    </location>
</feature>
<dbReference type="Pfam" id="PF04085">
    <property type="entry name" value="MreC"/>
    <property type="match status" value="1"/>
</dbReference>
<keyword evidence="6" id="KW-0812">Transmembrane</keyword>
<reference evidence="8 9" key="1">
    <citation type="submission" date="2018-03" db="EMBL/GenBank/DDBJ databases">
        <title>Genomic Encyclopedia of Archaeal and Bacterial Type Strains, Phase II (KMG-II): from individual species to whole genera.</title>
        <authorList>
            <person name="Goeker M."/>
        </authorList>
    </citation>
    <scope>NUCLEOTIDE SEQUENCE [LARGE SCALE GENOMIC DNA]</scope>
    <source>
        <strain evidence="8 9">DSM 100214</strain>
    </source>
</reference>
<dbReference type="GO" id="GO:0005886">
    <property type="term" value="C:plasma membrane"/>
    <property type="evidence" value="ECO:0007669"/>
    <property type="project" value="TreeGrafter"/>
</dbReference>
<dbReference type="RefSeq" id="WP_110310530.1">
    <property type="nucleotide sequence ID" value="NZ_QICL01000010.1"/>
</dbReference>
<dbReference type="InterPro" id="IPR042175">
    <property type="entry name" value="Cell/Rod_MreC_2"/>
</dbReference>
<keyword evidence="6" id="KW-1133">Transmembrane helix</keyword>
<dbReference type="PANTHER" id="PTHR34138">
    <property type="entry name" value="CELL SHAPE-DETERMINING PROTEIN MREC"/>
    <property type="match status" value="1"/>
</dbReference>
<dbReference type="Gene3D" id="2.40.10.340">
    <property type="entry name" value="Rod shape-determining protein MreC, domain 1"/>
    <property type="match status" value="1"/>
</dbReference>
<protein>
    <recommendedName>
        <fullName evidence="2">Cell shape-determining protein MreC</fullName>
    </recommendedName>
    <alternativeName>
        <fullName evidence="4">Cell shape protein MreC</fullName>
    </alternativeName>
</protein>
<name>A0A2V3PRN0_9BACT</name>
<comment type="similarity">
    <text evidence="1">Belongs to the MreC family.</text>
</comment>
<feature type="coiled-coil region" evidence="5">
    <location>
        <begin position="67"/>
        <end position="94"/>
    </location>
</feature>
<evidence type="ECO:0000313" key="9">
    <source>
        <dbReference type="Proteomes" id="UP000247973"/>
    </source>
</evidence>
<dbReference type="InterPro" id="IPR042177">
    <property type="entry name" value="Cell/Rod_1"/>
</dbReference>
<dbReference type="NCBIfam" id="TIGR00219">
    <property type="entry name" value="mreC"/>
    <property type="match status" value="1"/>
</dbReference>
<gene>
    <name evidence="8" type="ORF">CLV62_11051</name>
</gene>
<keyword evidence="6" id="KW-0472">Membrane</keyword>
<dbReference type="NCBIfam" id="NF010532">
    <property type="entry name" value="PRK13922.9-3"/>
    <property type="match status" value="1"/>
</dbReference>
<dbReference type="Gene3D" id="2.40.10.350">
    <property type="entry name" value="Rod shape-determining protein MreC, domain 2"/>
    <property type="match status" value="1"/>
</dbReference>
<evidence type="ECO:0000256" key="6">
    <source>
        <dbReference type="SAM" id="Phobius"/>
    </source>
</evidence>
<evidence type="ECO:0000313" key="8">
    <source>
        <dbReference type="EMBL" id="PXV64408.1"/>
    </source>
</evidence>